<dbReference type="AlphaFoldDB" id="A0A8U0I191"/>
<evidence type="ECO:0000313" key="3">
    <source>
        <dbReference type="EMBL" id="UPV76676.1"/>
    </source>
</evidence>
<evidence type="ECO:0008006" key="5">
    <source>
        <dbReference type="Google" id="ProtNLM"/>
    </source>
</evidence>
<dbReference type="EMBL" id="CP096660">
    <property type="protein sequence ID" value="UPV76676.1"/>
    <property type="molecule type" value="Genomic_DNA"/>
</dbReference>
<sequence length="227" mass="23200">MTGNQGNSDGWSRRAVLGGAAAAVTASAFGSLAVRGSASRDSRTGQQAGGPTAKRAFRFGGREQGWYGRAPESIDREGVAGIANPTLRLEPGAVYEVTWENLDGLPHNFAFRDADENFLPVILPEGADPRGTAAGNATTTADAGTATATTGTAGAAALPENGIEQTEIIRQQGADQTFRFVAVPQIADYLCVVHPERMVGAVRFGDETTAAGGETTAGGGETTTGSG</sequence>
<keyword evidence="3" id="KW-0614">Plasmid</keyword>
<evidence type="ECO:0000256" key="2">
    <source>
        <dbReference type="SAM" id="Phobius"/>
    </source>
</evidence>
<dbReference type="PROSITE" id="PS51318">
    <property type="entry name" value="TAT"/>
    <property type="match status" value="1"/>
</dbReference>
<gene>
    <name evidence="3" type="ORF">M0R89_18590</name>
</gene>
<protein>
    <recommendedName>
        <fullName evidence="5">Blue (type 1) copper domain-containing protein</fullName>
    </recommendedName>
</protein>
<organism evidence="3 4">
    <name type="scientific">Halorussus limi</name>
    <dbReference type="NCBI Taxonomy" id="2938695"/>
    <lineage>
        <taxon>Archaea</taxon>
        <taxon>Methanobacteriati</taxon>
        <taxon>Methanobacteriota</taxon>
        <taxon>Stenosarchaea group</taxon>
        <taxon>Halobacteria</taxon>
        <taxon>Halobacteriales</taxon>
        <taxon>Haladaptataceae</taxon>
        <taxon>Halorussus</taxon>
    </lineage>
</organism>
<accession>A0A8U0I191</accession>
<feature type="region of interest" description="Disordered" evidence="1">
    <location>
        <begin position="35"/>
        <end position="54"/>
    </location>
</feature>
<geneLocation type="plasmid" evidence="3 4">
    <name>unnamed1</name>
</geneLocation>
<dbReference type="RefSeq" id="WP_248652709.1">
    <property type="nucleotide sequence ID" value="NZ_CP096660.1"/>
</dbReference>
<feature type="transmembrane region" description="Helical" evidence="2">
    <location>
        <begin position="15"/>
        <end position="34"/>
    </location>
</feature>
<dbReference type="GeneID" id="72187251"/>
<reference evidence="3 4" key="1">
    <citation type="submission" date="2022-04" db="EMBL/GenBank/DDBJ databases">
        <title>Diverse halophilic archaea isolated from saline environments.</title>
        <authorList>
            <person name="Cui H.-L."/>
        </authorList>
    </citation>
    <scope>NUCLEOTIDE SEQUENCE [LARGE SCALE GENOMIC DNA]</scope>
    <source>
        <strain evidence="3 4">XZYJT49</strain>
        <plasmid evidence="3 4">unnamed1</plasmid>
    </source>
</reference>
<keyword evidence="2" id="KW-0812">Transmembrane</keyword>
<dbReference type="InterPro" id="IPR008972">
    <property type="entry name" value="Cupredoxin"/>
</dbReference>
<proteinExistence type="predicted"/>
<name>A0A8U0I191_9EURY</name>
<keyword evidence="4" id="KW-1185">Reference proteome</keyword>
<dbReference type="InterPro" id="IPR006311">
    <property type="entry name" value="TAT_signal"/>
</dbReference>
<dbReference type="Proteomes" id="UP000830729">
    <property type="component" value="Plasmid unnamed1"/>
</dbReference>
<evidence type="ECO:0000256" key="1">
    <source>
        <dbReference type="SAM" id="MobiDB-lite"/>
    </source>
</evidence>
<keyword evidence="2" id="KW-1133">Transmembrane helix</keyword>
<dbReference type="Gene3D" id="2.60.40.420">
    <property type="entry name" value="Cupredoxins - blue copper proteins"/>
    <property type="match status" value="1"/>
</dbReference>
<evidence type="ECO:0000313" key="4">
    <source>
        <dbReference type="Proteomes" id="UP000830729"/>
    </source>
</evidence>
<keyword evidence="2" id="KW-0472">Membrane</keyword>
<dbReference type="KEGG" id="halx:M0R89_18590"/>